<dbReference type="GO" id="GO:0006508">
    <property type="term" value="P:proteolysis"/>
    <property type="evidence" value="ECO:0007669"/>
    <property type="project" value="InterPro"/>
</dbReference>
<keyword evidence="3" id="KW-1185">Reference proteome</keyword>
<feature type="domain" description="Peptidase C14 caspase" evidence="1">
    <location>
        <begin position="624"/>
        <end position="876"/>
    </location>
</feature>
<dbReference type="Gene3D" id="3.40.50.1460">
    <property type="match status" value="1"/>
</dbReference>
<reference evidence="2 3" key="1">
    <citation type="submission" date="2018-06" db="EMBL/GenBank/DDBJ databases">
        <title>The draft genome sequence of Crocinitomix sp. SM1701.</title>
        <authorList>
            <person name="Zhang X."/>
        </authorList>
    </citation>
    <scope>NUCLEOTIDE SEQUENCE [LARGE SCALE GENOMIC DNA]</scope>
    <source>
        <strain evidence="2 3">SM1701</strain>
    </source>
</reference>
<gene>
    <name evidence="2" type="ORF">DNU06_15515</name>
</gene>
<dbReference type="Proteomes" id="UP000249248">
    <property type="component" value="Unassembled WGS sequence"/>
</dbReference>
<dbReference type="InterPro" id="IPR011600">
    <property type="entry name" value="Pept_C14_caspase"/>
</dbReference>
<name>A0A2W1N9H4_9FLAO</name>
<comment type="caution">
    <text evidence="2">The sequence shown here is derived from an EMBL/GenBank/DDBJ whole genome shotgun (WGS) entry which is preliminary data.</text>
</comment>
<dbReference type="EMBL" id="QKSB01000014">
    <property type="protein sequence ID" value="PZE15915.1"/>
    <property type="molecule type" value="Genomic_DNA"/>
</dbReference>
<dbReference type="Pfam" id="PF00656">
    <property type="entry name" value="Peptidase_C14"/>
    <property type="match status" value="1"/>
</dbReference>
<proteinExistence type="predicted"/>
<evidence type="ECO:0000313" key="2">
    <source>
        <dbReference type="EMBL" id="PZE15915.1"/>
    </source>
</evidence>
<evidence type="ECO:0000313" key="3">
    <source>
        <dbReference type="Proteomes" id="UP000249248"/>
    </source>
</evidence>
<evidence type="ECO:0000259" key="1">
    <source>
        <dbReference type="Pfam" id="PF00656"/>
    </source>
</evidence>
<dbReference type="GO" id="GO:0004197">
    <property type="term" value="F:cysteine-type endopeptidase activity"/>
    <property type="evidence" value="ECO:0007669"/>
    <property type="project" value="InterPro"/>
</dbReference>
<organism evidence="2 3">
    <name type="scientific">Putridiphycobacter roseus</name>
    <dbReference type="NCBI Taxonomy" id="2219161"/>
    <lineage>
        <taxon>Bacteria</taxon>
        <taxon>Pseudomonadati</taxon>
        <taxon>Bacteroidota</taxon>
        <taxon>Flavobacteriia</taxon>
        <taxon>Flavobacteriales</taxon>
        <taxon>Crocinitomicaceae</taxon>
        <taxon>Putridiphycobacter</taxon>
    </lineage>
</organism>
<protein>
    <recommendedName>
        <fullName evidence="1">Peptidase C14 caspase domain-containing protein</fullName>
    </recommendedName>
</protein>
<accession>A0A2W1N9H4</accession>
<sequence>MVVKMKGSVSFIKTVLFLFCLLFALLNGVSQKSETTLIFQSPDIIQPDQVISSPNSEYFVLTDKIYAGHLSYAVFQVKNHTLIASGIISLPIEGQCFSIEVIGLSNDGKQMVAEKECKVFLEDRQYFVYDIEPDSLINDIEIDWSQSDDMDGYFKLNYDFDFSSAFEISELKTKYVLEFNKKIYLKAEDTDEEVWQSPKQKSSIYENRSPVYLENSVVVLSAKTSKDKNEQFIWYDFLKEDTIFSTKNPFGGLDYNSYLIENKLVLPLKKYPFKYAEFQVEIDLSNGHYHAFNYGSMNENNGNLQHSARAIIVDSTKANSPYFVDTHQSLWHIFRKYYNRDGTLKVDSIPGRINREFYPATFWNRNELADSLAYNWYVFSAFNNKVIYMDVKSASLFNTSLRQEMNLQFWNGNKINPAERNINLMYVVDGGPFFYADDLYYMTNSDLQGIVNVKYKGKIYPYKQFDLKYNRPDIILDRLGYADQVLIDAYHSAYLKRLKKMGFTEDMLQDDFHLPEIQIENLEALPTLQDQGSVDLKLKLEDSKYKLDRINVWVNDVAIYGADGISLRDKNTQTYTTTLSVNLTKGQNKVQVSVLNKAGAESYKETINMECTAGKKTPDLYIITIGASVFEQANYNLTYAAKDAKDIATLFLKSKAYDSVFTKSLINEQVTKANVLALKSFFEKADINDQVMIFIAGHGVLDLNYDYFLATYNMDFVNPKEKGLAYEDLEDLLDGIKPLKKTLLIDACHSGEVDKDEIELASNVDAEHGEIRFRAVGNAVQQKLGMQNTSEFTTSLFSDLRKGTGATVISSAGGMEFAMEGAEWKNGLYTFCLLNGIESNQADLNKDGEIWLSELQKYVSEQVTELSGGKQQPTARIENQSVDFRVW</sequence>
<dbReference type="AlphaFoldDB" id="A0A2W1N9H4"/>